<evidence type="ECO:0000256" key="5">
    <source>
        <dbReference type="ARBA" id="ARBA00022989"/>
    </source>
</evidence>
<evidence type="ECO:0000313" key="8">
    <source>
        <dbReference type="EMBL" id="NGY03787.1"/>
    </source>
</evidence>
<feature type="transmembrane region" description="Helical" evidence="7">
    <location>
        <begin position="6"/>
        <end position="21"/>
    </location>
</feature>
<dbReference type="RefSeq" id="WP_166251608.1">
    <property type="nucleotide sequence ID" value="NZ_JAAMOW010000001.1"/>
</dbReference>
<evidence type="ECO:0000256" key="4">
    <source>
        <dbReference type="ARBA" id="ARBA00022692"/>
    </source>
</evidence>
<reference evidence="8 9" key="1">
    <citation type="journal article" date="2014" name="Int. J. Syst. Evol. Microbiol.">
        <title>Solimonas terrae sp. nov., isolated from soil.</title>
        <authorList>
            <person name="Kim S.J."/>
            <person name="Moon J.Y."/>
            <person name="Weon H.Y."/>
            <person name="Ahn J.H."/>
            <person name="Chen W.M."/>
            <person name="Kwon S.W."/>
        </authorList>
    </citation>
    <scope>NUCLEOTIDE SEQUENCE [LARGE SCALE GENOMIC DNA]</scope>
    <source>
        <strain evidence="8 9">KIS83-12</strain>
    </source>
</reference>
<keyword evidence="9" id="KW-1185">Reference proteome</keyword>
<dbReference type="Pfam" id="PF04226">
    <property type="entry name" value="Transgly_assoc"/>
    <property type="match status" value="1"/>
</dbReference>
<keyword evidence="4 7" id="KW-0812">Transmembrane</keyword>
<evidence type="ECO:0000256" key="1">
    <source>
        <dbReference type="ARBA" id="ARBA00004651"/>
    </source>
</evidence>
<dbReference type="EMBL" id="JAAMOW010000001">
    <property type="protein sequence ID" value="NGY03787.1"/>
    <property type="molecule type" value="Genomic_DNA"/>
</dbReference>
<gene>
    <name evidence="8" type="ORF">G7Y85_03345</name>
</gene>
<dbReference type="PANTHER" id="PTHR33884">
    <property type="entry name" value="UPF0410 PROTEIN YMGE"/>
    <property type="match status" value="1"/>
</dbReference>
<organism evidence="8 9">
    <name type="scientific">Solimonas terrae</name>
    <dbReference type="NCBI Taxonomy" id="1396819"/>
    <lineage>
        <taxon>Bacteria</taxon>
        <taxon>Pseudomonadati</taxon>
        <taxon>Pseudomonadota</taxon>
        <taxon>Gammaproteobacteria</taxon>
        <taxon>Nevskiales</taxon>
        <taxon>Nevskiaceae</taxon>
        <taxon>Solimonas</taxon>
    </lineage>
</organism>
<keyword evidence="6 7" id="KW-0472">Membrane</keyword>
<keyword evidence="5 7" id="KW-1133">Transmembrane helix</keyword>
<evidence type="ECO:0000256" key="2">
    <source>
        <dbReference type="ARBA" id="ARBA00011006"/>
    </source>
</evidence>
<protein>
    <submittedName>
        <fullName evidence="8">GlsB/YeaQ/YmgE family stress response membrane protein</fullName>
    </submittedName>
</protein>
<feature type="transmembrane region" description="Helical" evidence="7">
    <location>
        <begin position="59"/>
        <end position="78"/>
    </location>
</feature>
<keyword evidence="3" id="KW-1003">Cell membrane</keyword>
<evidence type="ECO:0000256" key="3">
    <source>
        <dbReference type="ARBA" id="ARBA00022475"/>
    </source>
</evidence>
<evidence type="ECO:0000256" key="6">
    <source>
        <dbReference type="ARBA" id="ARBA00023136"/>
    </source>
</evidence>
<dbReference type="Proteomes" id="UP000472676">
    <property type="component" value="Unassembled WGS sequence"/>
</dbReference>
<comment type="subcellular location">
    <subcellularLocation>
        <location evidence="1">Cell membrane</location>
        <topology evidence="1">Multi-pass membrane protein</topology>
    </subcellularLocation>
</comment>
<sequence>MHILGTLIIGFIVGLLARWLHPGDDKMGIVLTTILGIAGAFAATYGGQALHLYAPGENAGFIGAVIGAIVLLVVIGLIRRAAK</sequence>
<dbReference type="PANTHER" id="PTHR33884:SF7">
    <property type="entry name" value="BSL8023 PROTEIN"/>
    <property type="match status" value="1"/>
</dbReference>
<feature type="transmembrane region" description="Helical" evidence="7">
    <location>
        <begin position="28"/>
        <end position="47"/>
    </location>
</feature>
<accession>A0A6M2BP03</accession>
<dbReference type="InterPro" id="IPR007341">
    <property type="entry name" value="Transgly_assoc"/>
</dbReference>
<comment type="similarity">
    <text evidence="2">Belongs to the UPF0410 family.</text>
</comment>
<name>A0A6M2BP03_9GAMM</name>
<dbReference type="AlphaFoldDB" id="A0A6M2BP03"/>
<evidence type="ECO:0000313" key="9">
    <source>
        <dbReference type="Proteomes" id="UP000472676"/>
    </source>
</evidence>
<proteinExistence type="inferred from homology"/>
<evidence type="ECO:0000256" key="7">
    <source>
        <dbReference type="SAM" id="Phobius"/>
    </source>
</evidence>
<comment type="caution">
    <text evidence="8">The sequence shown here is derived from an EMBL/GenBank/DDBJ whole genome shotgun (WGS) entry which is preliminary data.</text>
</comment>
<dbReference type="GO" id="GO:0005886">
    <property type="term" value="C:plasma membrane"/>
    <property type="evidence" value="ECO:0007669"/>
    <property type="project" value="UniProtKB-SubCell"/>
</dbReference>